<dbReference type="EMBL" id="CP001133">
    <property type="protein sequence ID" value="ACH63736.1"/>
    <property type="molecule type" value="Genomic_DNA"/>
</dbReference>
<dbReference type="HOGENOM" id="CLU_1786109_0_0_6"/>
<evidence type="ECO:0000313" key="3">
    <source>
        <dbReference type="Proteomes" id="UP000001857"/>
    </source>
</evidence>
<organism evidence="2 3">
    <name type="scientific">Aliivibrio fischeri (strain MJ11)</name>
    <name type="common">Vibrio fischeri</name>
    <dbReference type="NCBI Taxonomy" id="388396"/>
    <lineage>
        <taxon>Bacteria</taxon>
        <taxon>Pseudomonadati</taxon>
        <taxon>Pseudomonadota</taxon>
        <taxon>Gammaproteobacteria</taxon>
        <taxon>Vibrionales</taxon>
        <taxon>Vibrionaceae</taxon>
        <taxon>Aliivibrio</taxon>
    </lineage>
</organism>
<sequence length="145" mass="16797">MNDIYQMKKYALLLALFSGVCFAKPQVYFGADALSNSSAYSLQSGFYFPVNQELDFGYDVDFTQWNQDVHSFGINIKPAFRKQQFYLAPIVGMHYFNRDIDYSYSLGAEIGYDFERVTIRAGYKDVDEEFYDNDAFYVGVAVRFD</sequence>
<evidence type="ECO:0008006" key="4">
    <source>
        <dbReference type="Google" id="ProtNLM"/>
    </source>
</evidence>
<gene>
    <name evidence="2" type="ordered locus">VFMJ11_A0162</name>
</gene>
<dbReference type="RefSeq" id="WP_012534915.1">
    <property type="nucleotide sequence ID" value="NC_011186.1"/>
</dbReference>
<evidence type="ECO:0000256" key="1">
    <source>
        <dbReference type="SAM" id="SignalP"/>
    </source>
</evidence>
<feature type="chain" id="PRO_5002832753" description="Outer membrane protein beta-barrel domain-containing protein" evidence="1">
    <location>
        <begin position="24"/>
        <end position="145"/>
    </location>
</feature>
<evidence type="ECO:0000313" key="2">
    <source>
        <dbReference type="EMBL" id="ACH63736.1"/>
    </source>
</evidence>
<dbReference type="AlphaFoldDB" id="B5ESQ1"/>
<reference evidence="3" key="1">
    <citation type="submission" date="2008-08" db="EMBL/GenBank/DDBJ databases">
        <title>Complete sequence of Vibrio fischeri strain MJ11.</title>
        <authorList>
            <person name="Mandel M.J."/>
            <person name="Stabb E.V."/>
            <person name="Ruby E.G."/>
            <person name="Ferriera S."/>
            <person name="Johnson J."/>
            <person name="Kravitz S."/>
            <person name="Beeson K."/>
            <person name="Sutton G."/>
            <person name="Rogers Y.-H."/>
            <person name="Friedman R."/>
            <person name="Frazier M."/>
            <person name="Venter J.C."/>
        </authorList>
    </citation>
    <scope>NUCLEOTIDE SEQUENCE [LARGE SCALE GENOMIC DNA]</scope>
    <source>
        <strain evidence="3">MJ11</strain>
    </source>
</reference>
<dbReference type="Proteomes" id="UP000001857">
    <property type="component" value="Chromosome II"/>
</dbReference>
<feature type="signal peptide" evidence="1">
    <location>
        <begin position="1"/>
        <end position="23"/>
    </location>
</feature>
<protein>
    <recommendedName>
        <fullName evidence="4">Outer membrane protein beta-barrel domain-containing protein</fullName>
    </recommendedName>
</protein>
<proteinExistence type="predicted"/>
<dbReference type="KEGG" id="vfm:VFMJ11_A0162"/>
<name>B5ESQ1_ALIFM</name>
<keyword evidence="1" id="KW-0732">Signal</keyword>
<reference evidence="2 3" key="2">
    <citation type="journal article" date="2009" name="Nature">
        <title>A single regulatory gene is sufficient to alter bacterial host range.</title>
        <authorList>
            <person name="Mandel M.J."/>
            <person name="Wollenberg M.S."/>
            <person name="Stabb E.V."/>
            <person name="Visick K.L."/>
            <person name="Ruby E.G."/>
        </authorList>
    </citation>
    <scope>NUCLEOTIDE SEQUENCE [LARGE SCALE GENOMIC DNA]</scope>
    <source>
        <strain evidence="2 3">MJ11</strain>
    </source>
</reference>
<accession>B5ESQ1</accession>